<dbReference type="GO" id="GO:0005634">
    <property type="term" value="C:nucleus"/>
    <property type="evidence" value="ECO:0007669"/>
    <property type="project" value="TreeGrafter"/>
</dbReference>
<evidence type="ECO:0000256" key="2">
    <source>
        <dbReference type="ARBA" id="ARBA00022771"/>
    </source>
</evidence>
<gene>
    <name evidence="8" type="ORF">Malapachy_0072</name>
</gene>
<dbReference type="Proteomes" id="UP000037751">
    <property type="component" value="Unassembled WGS sequence"/>
</dbReference>
<evidence type="ECO:0000313" key="9">
    <source>
        <dbReference type="Proteomes" id="UP000037751"/>
    </source>
</evidence>
<feature type="region of interest" description="Disordered" evidence="5">
    <location>
        <begin position="1"/>
        <end position="25"/>
    </location>
</feature>
<organism evidence="8 9">
    <name type="scientific">Malassezia pachydermatis</name>
    <dbReference type="NCBI Taxonomy" id="77020"/>
    <lineage>
        <taxon>Eukaryota</taxon>
        <taxon>Fungi</taxon>
        <taxon>Dikarya</taxon>
        <taxon>Basidiomycota</taxon>
        <taxon>Ustilaginomycotina</taxon>
        <taxon>Malasseziomycetes</taxon>
        <taxon>Malasseziales</taxon>
        <taxon>Malasseziaceae</taxon>
        <taxon>Malassezia</taxon>
    </lineage>
</organism>
<dbReference type="RefSeq" id="XP_017991015.1">
    <property type="nucleotide sequence ID" value="XM_018134605.1"/>
</dbReference>
<dbReference type="OrthoDB" id="265717at2759"/>
<dbReference type="InterPro" id="IPR002893">
    <property type="entry name" value="Znf_MYND"/>
</dbReference>
<feature type="domain" description="SET" evidence="6">
    <location>
        <begin position="35"/>
        <end position="293"/>
    </location>
</feature>
<sequence>MAFQALRARRDARQRDWRRRSTEAPTHACQAIPGTSLEVEVTTLAGRGLRLSPQAAPCQPGDTLAEFPTSVSVLATSQVPHRCHFCFSKPDHALVRCSRCHFARYCGAQCQAAAWTDYRHRDECHALRRWFRTAEHPDTLPDLAREPGPSVRALAQLLWRRQRQDAAWWQPHARMISHRTTLDAASQEEAASIAYRLAQFLGSEGTLRALGIEHADALLELVCQHRANGFTLSDPHLDPIGVCIQPTAALLNHACEPNAVVVFPEAKPGHRCRMHILALQPIQPGDAVLTSYVDVATPHAERQRILRERYHFTCRCALCTRHDSWIDPRTALWCPHTGCVGWVSPTAPSACRQCHRVPGAMDVQATLAQAQEAALHVEKAMASNDLHTIPSYVAISLPGLSAIAPPSHHLMWTLLHAAQVVAIEKEAWDEAISYALLLCAGMQARGARDARSCLYIPGHPQRAVLLATLGRLLAQSTSDTPPTASAWLARPPPIPPSAQARREMAWAILQQAQHEALVGFGRATQGGTVGHLVRATLHVLSQEQEAARTMCQPTS</sequence>
<dbReference type="STRING" id="77020.A0A0M9VNI3"/>
<keyword evidence="9" id="KW-1185">Reference proteome</keyword>
<keyword evidence="1" id="KW-0479">Metal-binding</keyword>
<proteinExistence type="predicted"/>
<comment type="caution">
    <text evidence="8">The sequence shown here is derived from an EMBL/GenBank/DDBJ whole genome shotgun (WGS) entry which is preliminary data.</text>
</comment>
<dbReference type="Pfam" id="PF01753">
    <property type="entry name" value="zf-MYND"/>
    <property type="match status" value="1"/>
</dbReference>
<dbReference type="Gene3D" id="6.10.140.2220">
    <property type="match status" value="1"/>
</dbReference>
<dbReference type="AlphaFoldDB" id="A0A0M9VNI3"/>
<dbReference type="PANTHER" id="PTHR12197">
    <property type="entry name" value="HISTONE-LYSINE N-METHYLTRANSFERASE SMYD"/>
    <property type="match status" value="1"/>
</dbReference>
<evidence type="ECO:0000313" key="8">
    <source>
        <dbReference type="EMBL" id="KOS13383.1"/>
    </source>
</evidence>
<feature type="domain" description="MYND-type" evidence="7">
    <location>
        <begin position="83"/>
        <end position="124"/>
    </location>
</feature>
<protein>
    <submittedName>
        <fullName evidence="8">Set domain-containing protein</fullName>
    </submittedName>
</protein>
<dbReference type="GeneID" id="28726480"/>
<dbReference type="InterPro" id="IPR001214">
    <property type="entry name" value="SET_dom"/>
</dbReference>
<evidence type="ECO:0000259" key="6">
    <source>
        <dbReference type="PROSITE" id="PS50280"/>
    </source>
</evidence>
<dbReference type="VEuPathDB" id="FungiDB:Malapachy_0072"/>
<dbReference type="Gene3D" id="1.10.220.160">
    <property type="match status" value="1"/>
</dbReference>
<reference evidence="8 9" key="1">
    <citation type="submission" date="2015-07" db="EMBL/GenBank/DDBJ databases">
        <title>Draft Genome Sequence of Malassezia furfur CBS1878 and Malassezia pachydermatis CBS1879.</title>
        <authorList>
            <person name="Triana S."/>
            <person name="Ohm R."/>
            <person name="Gonzalez A."/>
            <person name="DeCock H."/>
            <person name="Restrepo S."/>
            <person name="Celis A."/>
        </authorList>
    </citation>
    <scope>NUCLEOTIDE SEQUENCE [LARGE SCALE GENOMIC DNA]</scope>
    <source>
        <strain evidence="8 9">CBS 1879</strain>
    </source>
</reference>
<accession>A0A0M9VNI3</accession>
<name>A0A0M9VNI3_9BASI</name>
<dbReference type="GO" id="GO:0008270">
    <property type="term" value="F:zinc ion binding"/>
    <property type="evidence" value="ECO:0007669"/>
    <property type="project" value="UniProtKB-KW"/>
</dbReference>
<dbReference type="InterPro" id="IPR046341">
    <property type="entry name" value="SET_dom_sf"/>
</dbReference>
<evidence type="ECO:0000256" key="3">
    <source>
        <dbReference type="ARBA" id="ARBA00022833"/>
    </source>
</evidence>
<keyword evidence="2 4" id="KW-0863">Zinc-finger</keyword>
<evidence type="ECO:0000256" key="4">
    <source>
        <dbReference type="PROSITE-ProRule" id="PRU00134"/>
    </source>
</evidence>
<dbReference type="SUPFAM" id="SSF82199">
    <property type="entry name" value="SET domain"/>
    <property type="match status" value="1"/>
</dbReference>
<dbReference type="Pfam" id="PF00856">
    <property type="entry name" value="SET"/>
    <property type="match status" value="1"/>
</dbReference>
<dbReference type="PANTHER" id="PTHR12197:SF251">
    <property type="entry name" value="EG:BACR7C10.4 PROTEIN"/>
    <property type="match status" value="1"/>
</dbReference>
<dbReference type="EMBL" id="LGAV01000006">
    <property type="protein sequence ID" value="KOS13383.1"/>
    <property type="molecule type" value="Genomic_DNA"/>
</dbReference>
<feature type="compositionally biased region" description="Basic and acidic residues" evidence="5">
    <location>
        <begin position="8"/>
        <end position="22"/>
    </location>
</feature>
<keyword evidence="3" id="KW-0862">Zinc</keyword>
<dbReference type="Gene3D" id="2.170.270.10">
    <property type="entry name" value="SET domain"/>
    <property type="match status" value="1"/>
</dbReference>
<evidence type="ECO:0000256" key="5">
    <source>
        <dbReference type="SAM" id="MobiDB-lite"/>
    </source>
</evidence>
<dbReference type="InterPro" id="IPR050869">
    <property type="entry name" value="H3K4_H4K5_MeTrfase"/>
</dbReference>
<evidence type="ECO:0000259" key="7">
    <source>
        <dbReference type="PROSITE" id="PS50865"/>
    </source>
</evidence>
<dbReference type="PROSITE" id="PS50865">
    <property type="entry name" value="ZF_MYND_2"/>
    <property type="match status" value="1"/>
</dbReference>
<evidence type="ECO:0000256" key="1">
    <source>
        <dbReference type="ARBA" id="ARBA00022723"/>
    </source>
</evidence>
<dbReference type="PROSITE" id="PS50280">
    <property type="entry name" value="SET"/>
    <property type="match status" value="1"/>
</dbReference>